<dbReference type="InterPro" id="IPR010093">
    <property type="entry name" value="SinI_DNA-bd"/>
</dbReference>
<dbReference type="EMBL" id="AP023415">
    <property type="protein sequence ID" value="BCK78735.1"/>
    <property type="molecule type" value="Genomic_DNA"/>
</dbReference>
<dbReference type="Proteomes" id="UP000681343">
    <property type="component" value="Chromosome"/>
</dbReference>
<dbReference type="GO" id="GO:0003677">
    <property type="term" value="F:DNA binding"/>
    <property type="evidence" value="ECO:0007669"/>
    <property type="project" value="InterPro"/>
</dbReference>
<dbReference type="Gene3D" id="1.10.10.10">
    <property type="entry name" value="Winged helix-like DNA-binding domain superfamily/Winged helix DNA-binding domain"/>
    <property type="match status" value="1"/>
</dbReference>
<name>A0A810PWY0_9FIRM</name>
<protein>
    <recommendedName>
        <fullName evidence="1">Helix-turn-helix domain-containing protein</fullName>
    </recommendedName>
</protein>
<evidence type="ECO:0000313" key="2">
    <source>
        <dbReference type="EMBL" id="BCK78735.1"/>
    </source>
</evidence>
<dbReference type="AlphaFoldDB" id="A0A810PWY0"/>
<keyword evidence="3" id="KW-1185">Reference proteome</keyword>
<sequence>MGSTAPIAVSMAEAAQLLGVSRPTVYTWAKMDGFPVVKLGGCTRVLVDDLKIWVRERGA</sequence>
<organism evidence="2 3">
    <name type="scientific">Vescimonas fastidiosa</name>
    <dbReference type="NCBI Taxonomy" id="2714353"/>
    <lineage>
        <taxon>Bacteria</taxon>
        <taxon>Bacillati</taxon>
        <taxon>Bacillota</taxon>
        <taxon>Clostridia</taxon>
        <taxon>Eubacteriales</taxon>
        <taxon>Oscillospiraceae</taxon>
        <taxon>Vescimonas</taxon>
    </lineage>
</organism>
<evidence type="ECO:0000313" key="3">
    <source>
        <dbReference type="Proteomes" id="UP000681343"/>
    </source>
</evidence>
<dbReference type="Pfam" id="PF12728">
    <property type="entry name" value="HTH_17"/>
    <property type="match status" value="1"/>
</dbReference>
<reference evidence="2" key="1">
    <citation type="submission" date="2020-09" db="EMBL/GenBank/DDBJ databases">
        <title>New species isolated from human feces.</title>
        <authorList>
            <person name="Kitahara M."/>
            <person name="Shigeno Y."/>
            <person name="Shime M."/>
            <person name="Matsumoto Y."/>
            <person name="Nakamura S."/>
            <person name="Motooka D."/>
            <person name="Fukuoka S."/>
            <person name="Nishikawa H."/>
            <person name="Benno Y."/>
        </authorList>
    </citation>
    <scope>NUCLEOTIDE SEQUENCE</scope>
    <source>
        <strain evidence="2">MM35</strain>
    </source>
</reference>
<gene>
    <name evidence="2" type="ORF">MM35RIKEN_09270</name>
</gene>
<proteinExistence type="predicted"/>
<accession>A0A810PWY0</accession>
<dbReference type="InterPro" id="IPR041657">
    <property type="entry name" value="HTH_17"/>
</dbReference>
<feature type="domain" description="Helix-turn-helix" evidence="1">
    <location>
        <begin position="10"/>
        <end position="57"/>
    </location>
</feature>
<dbReference type="SUPFAM" id="SSF46955">
    <property type="entry name" value="Putative DNA-binding domain"/>
    <property type="match status" value="1"/>
</dbReference>
<dbReference type="RefSeq" id="WP_212819712.1">
    <property type="nucleotide sequence ID" value="NZ_AP023415.1"/>
</dbReference>
<dbReference type="NCBIfam" id="TIGR01764">
    <property type="entry name" value="excise"/>
    <property type="match status" value="1"/>
</dbReference>
<evidence type="ECO:0000259" key="1">
    <source>
        <dbReference type="Pfam" id="PF12728"/>
    </source>
</evidence>
<dbReference type="KEGG" id="vfa:MM35RIKEN_09270"/>
<dbReference type="InterPro" id="IPR009061">
    <property type="entry name" value="DNA-bd_dom_put_sf"/>
</dbReference>
<dbReference type="InterPro" id="IPR036388">
    <property type="entry name" value="WH-like_DNA-bd_sf"/>
</dbReference>